<evidence type="ECO:0000256" key="5">
    <source>
        <dbReference type="SAM" id="Phobius"/>
    </source>
</evidence>
<dbReference type="SUPFAM" id="SSF103473">
    <property type="entry name" value="MFS general substrate transporter"/>
    <property type="match status" value="1"/>
</dbReference>
<proteinExistence type="predicted"/>
<evidence type="ECO:0000256" key="1">
    <source>
        <dbReference type="ARBA" id="ARBA00004141"/>
    </source>
</evidence>
<dbReference type="InterPro" id="IPR005828">
    <property type="entry name" value="MFS_sugar_transport-like"/>
</dbReference>
<dbReference type="PROSITE" id="PS00217">
    <property type="entry name" value="SUGAR_TRANSPORT_2"/>
    <property type="match status" value="1"/>
</dbReference>
<dbReference type="InterPro" id="IPR050549">
    <property type="entry name" value="MFS_Trehalose_Transporter"/>
</dbReference>
<reference evidence="6" key="1">
    <citation type="submission" date="2021-12" db="EMBL/GenBank/DDBJ databases">
        <authorList>
            <person name="Martin H S."/>
        </authorList>
    </citation>
    <scope>NUCLEOTIDE SEQUENCE</scope>
</reference>
<feature type="transmembrane region" description="Helical" evidence="5">
    <location>
        <begin position="302"/>
        <end position="324"/>
    </location>
</feature>
<dbReference type="InterPro" id="IPR005829">
    <property type="entry name" value="Sugar_transporter_CS"/>
</dbReference>
<keyword evidence="3 5" id="KW-1133">Transmembrane helix</keyword>
<evidence type="ECO:0000256" key="4">
    <source>
        <dbReference type="ARBA" id="ARBA00023136"/>
    </source>
</evidence>
<dbReference type="EMBL" id="OV170232">
    <property type="protein sequence ID" value="CAH0717984.1"/>
    <property type="molecule type" value="Genomic_DNA"/>
</dbReference>
<dbReference type="OrthoDB" id="4142200at2759"/>
<dbReference type="InterPro" id="IPR036259">
    <property type="entry name" value="MFS_trans_sf"/>
</dbReference>
<dbReference type="AlphaFoldDB" id="A0A8J9Y405"/>
<evidence type="ECO:0000313" key="6">
    <source>
        <dbReference type="EMBL" id="CAH0717984.1"/>
    </source>
</evidence>
<dbReference type="PANTHER" id="PTHR48021">
    <property type="match status" value="1"/>
</dbReference>
<feature type="transmembrane region" description="Helical" evidence="5">
    <location>
        <begin position="94"/>
        <end position="116"/>
    </location>
</feature>
<evidence type="ECO:0008006" key="8">
    <source>
        <dbReference type="Google" id="ProtNLM"/>
    </source>
</evidence>
<feature type="transmembrane region" description="Helical" evidence="5">
    <location>
        <begin position="12"/>
        <end position="31"/>
    </location>
</feature>
<keyword evidence="7" id="KW-1185">Reference proteome</keyword>
<feature type="transmembrane region" description="Helical" evidence="5">
    <location>
        <begin position="399"/>
        <end position="417"/>
    </location>
</feature>
<feature type="transmembrane region" description="Helical" evidence="5">
    <location>
        <begin position="374"/>
        <end position="393"/>
    </location>
</feature>
<sequence>MTEMESSLLGSLPPLGAMAGSVLVGWIISIVGRKNGAVLIGVPMVVSWLMIDLTSSSTVILIARFLGGISGGAALVLSPIYVSEVAEESIRGALASAPMLCYCIGVLVSYILGWFLSYRYIIWTNLGFVIIYMGLLMTVTESPVFLMRQNRDEDARRSIAHYRGASLTSTVVLKEFSRLKQQINPAAELIAIDTDGKLEKEEEAEKQMLQYDNEDNLPQQKMSALKMLFVSPSSRRGFAIVCTSLTLQVLMGMVAVQVYAKDIFSKAAPSLSSHFCSVMFACILMSGCLLSAVFADKFGRKFLLVSSSIAVSLSLLGIGVLMQTSFLPPWVTAVLILFYCFAFMFGAGSVPYILIAEAFIPEVQSLASMLLMEWVWLLNFFIIGVFPFLVKFFGSHGAFYFFAVFGLLDTIFGIFMIPETKGLTNEQIQQCFLGKKK</sequence>
<dbReference type="Gene3D" id="1.20.1250.20">
    <property type="entry name" value="MFS general substrate transporter like domains"/>
    <property type="match status" value="1"/>
</dbReference>
<comment type="subcellular location">
    <subcellularLocation>
        <location evidence="1">Membrane</location>
        <topology evidence="1">Multi-pass membrane protein</topology>
    </subcellularLocation>
</comment>
<dbReference type="GO" id="GO:0016020">
    <property type="term" value="C:membrane"/>
    <property type="evidence" value="ECO:0007669"/>
    <property type="project" value="UniProtKB-SubCell"/>
</dbReference>
<feature type="non-terminal residue" evidence="6">
    <location>
        <position position="437"/>
    </location>
</feature>
<keyword evidence="4 5" id="KW-0472">Membrane</keyword>
<dbReference type="GO" id="GO:0022857">
    <property type="term" value="F:transmembrane transporter activity"/>
    <property type="evidence" value="ECO:0007669"/>
    <property type="project" value="InterPro"/>
</dbReference>
<feature type="transmembrane region" description="Helical" evidence="5">
    <location>
        <begin position="272"/>
        <end position="295"/>
    </location>
</feature>
<accession>A0A8J9Y405</accession>
<evidence type="ECO:0000256" key="2">
    <source>
        <dbReference type="ARBA" id="ARBA00022692"/>
    </source>
</evidence>
<feature type="transmembrane region" description="Helical" evidence="5">
    <location>
        <begin position="122"/>
        <end position="147"/>
    </location>
</feature>
<dbReference type="Pfam" id="PF00083">
    <property type="entry name" value="Sugar_tr"/>
    <property type="match status" value="2"/>
</dbReference>
<protein>
    <recommendedName>
        <fullName evidence="8">Sugar transporter</fullName>
    </recommendedName>
</protein>
<evidence type="ECO:0000256" key="3">
    <source>
        <dbReference type="ARBA" id="ARBA00022989"/>
    </source>
</evidence>
<keyword evidence="2 5" id="KW-0812">Transmembrane</keyword>
<dbReference type="PROSITE" id="PS00216">
    <property type="entry name" value="SUGAR_TRANSPORT_1"/>
    <property type="match status" value="1"/>
</dbReference>
<feature type="transmembrane region" description="Helical" evidence="5">
    <location>
        <begin position="38"/>
        <end position="55"/>
    </location>
</feature>
<evidence type="ECO:0000313" key="7">
    <source>
        <dbReference type="Proteomes" id="UP000838878"/>
    </source>
</evidence>
<organism evidence="6 7">
    <name type="scientific">Brenthis ino</name>
    <name type="common">lesser marbled fritillary</name>
    <dbReference type="NCBI Taxonomy" id="405034"/>
    <lineage>
        <taxon>Eukaryota</taxon>
        <taxon>Metazoa</taxon>
        <taxon>Ecdysozoa</taxon>
        <taxon>Arthropoda</taxon>
        <taxon>Hexapoda</taxon>
        <taxon>Insecta</taxon>
        <taxon>Pterygota</taxon>
        <taxon>Neoptera</taxon>
        <taxon>Endopterygota</taxon>
        <taxon>Lepidoptera</taxon>
        <taxon>Glossata</taxon>
        <taxon>Ditrysia</taxon>
        <taxon>Papilionoidea</taxon>
        <taxon>Nymphalidae</taxon>
        <taxon>Heliconiinae</taxon>
        <taxon>Argynnini</taxon>
        <taxon>Brenthis</taxon>
    </lineage>
</organism>
<dbReference type="PANTHER" id="PTHR48021:SF33">
    <property type="entry name" value="AT22075P-RELATED"/>
    <property type="match status" value="1"/>
</dbReference>
<dbReference type="Proteomes" id="UP000838878">
    <property type="component" value="Chromosome 12"/>
</dbReference>
<name>A0A8J9Y405_9NEOP</name>
<feature type="transmembrane region" description="Helical" evidence="5">
    <location>
        <begin position="237"/>
        <end position="260"/>
    </location>
</feature>
<gene>
    <name evidence="6" type="ORF">BINO364_LOCUS4527</name>
</gene>
<feature type="transmembrane region" description="Helical" evidence="5">
    <location>
        <begin position="330"/>
        <end position="354"/>
    </location>
</feature>
<feature type="transmembrane region" description="Helical" evidence="5">
    <location>
        <begin position="61"/>
        <end position="82"/>
    </location>
</feature>